<feature type="compositionally biased region" description="Basic and acidic residues" evidence="1">
    <location>
        <begin position="64"/>
        <end position="75"/>
    </location>
</feature>
<proteinExistence type="predicted"/>
<comment type="caution">
    <text evidence="2">The sequence shown here is derived from an EMBL/GenBank/DDBJ whole genome shotgun (WGS) entry which is preliminary data.</text>
</comment>
<evidence type="ECO:0000313" key="3">
    <source>
        <dbReference type="Proteomes" id="UP001154015"/>
    </source>
</evidence>
<evidence type="ECO:0000256" key="1">
    <source>
        <dbReference type="SAM" id="MobiDB-lite"/>
    </source>
</evidence>
<evidence type="ECO:0000313" key="2">
    <source>
        <dbReference type="EMBL" id="CAH9416687.1"/>
    </source>
</evidence>
<feature type="region of interest" description="Disordered" evidence="1">
    <location>
        <begin position="56"/>
        <end position="99"/>
    </location>
</feature>
<gene>
    <name evidence="2" type="ORF">SGL43_03713</name>
</gene>
<name>A0ABM9GZD8_STRGL</name>
<protein>
    <submittedName>
        <fullName evidence="2">Uncharacterized protein</fullName>
    </submittedName>
</protein>
<organism evidence="2 3">
    <name type="scientific">Streptomyces globisporus</name>
    <dbReference type="NCBI Taxonomy" id="1908"/>
    <lineage>
        <taxon>Bacteria</taxon>
        <taxon>Bacillati</taxon>
        <taxon>Actinomycetota</taxon>
        <taxon>Actinomycetes</taxon>
        <taxon>Kitasatosporales</taxon>
        <taxon>Streptomycetaceae</taxon>
        <taxon>Streptomyces</taxon>
    </lineage>
</organism>
<reference evidence="2" key="1">
    <citation type="submission" date="2022-03" db="EMBL/GenBank/DDBJ databases">
        <authorList>
            <person name="Leyn A S."/>
        </authorList>
    </citation>
    <scope>NUCLEOTIDE SEQUENCE</scope>
    <source>
        <strain evidence="2">Streptomyces globisporus 4-3</strain>
    </source>
</reference>
<sequence>MMWLSFKEEEALEVGVVDLFAGVGAGFEARVYLFAVEPSMRVGQRSGVCRVLLSPPRRSRRKPDRGWRDVLHQVPDEGGSPWLGSAGPDGPAAAGQPGAKPLPIDSWICPGCLFGEAVKGLVGC</sequence>
<dbReference type="EMBL" id="CAKXYP010000009">
    <property type="protein sequence ID" value="CAH9416687.1"/>
    <property type="molecule type" value="Genomic_DNA"/>
</dbReference>
<accession>A0ABM9GZD8</accession>
<feature type="compositionally biased region" description="Low complexity" evidence="1">
    <location>
        <begin position="84"/>
        <end position="99"/>
    </location>
</feature>
<keyword evidence="3" id="KW-1185">Reference proteome</keyword>
<dbReference type="Proteomes" id="UP001154015">
    <property type="component" value="Unassembled WGS sequence"/>
</dbReference>